<proteinExistence type="predicted"/>
<dbReference type="AlphaFoldDB" id="A0A4U3MBL2"/>
<evidence type="ECO:0008006" key="3">
    <source>
        <dbReference type="Google" id="ProtNLM"/>
    </source>
</evidence>
<evidence type="ECO:0000313" key="2">
    <source>
        <dbReference type="Proteomes" id="UP000308705"/>
    </source>
</evidence>
<keyword evidence="2" id="KW-1185">Reference proteome</keyword>
<dbReference type="PROSITE" id="PS51257">
    <property type="entry name" value="PROKAR_LIPOPROTEIN"/>
    <property type="match status" value="1"/>
</dbReference>
<sequence>MNLSRRALLGAGAGLVLVGCAKGQEAASPAASPSPDPHAALLAGLIGGKEKLVALYQQAALSDAKLAPVLQPFQQRHLAHLAALRRHLTEPGSPAATPTPVVNPEVTVEALKEAERAAAAARPEQAAAAKPVVAQLVASMGACEAVHAQALGRLK</sequence>
<accession>A0A4U3MBL2</accession>
<comment type="caution">
    <text evidence="1">The sequence shown here is derived from an EMBL/GenBank/DDBJ whole genome shotgun (WGS) entry which is preliminary data.</text>
</comment>
<organism evidence="1 2">
    <name type="scientific">Herbidospora galbida</name>
    <dbReference type="NCBI Taxonomy" id="2575442"/>
    <lineage>
        <taxon>Bacteria</taxon>
        <taxon>Bacillati</taxon>
        <taxon>Actinomycetota</taxon>
        <taxon>Actinomycetes</taxon>
        <taxon>Streptosporangiales</taxon>
        <taxon>Streptosporangiaceae</taxon>
        <taxon>Herbidospora</taxon>
    </lineage>
</organism>
<dbReference type="EMBL" id="SZQA01000031">
    <property type="protein sequence ID" value="TKK85006.1"/>
    <property type="molecule type" value="Genomic_DNA"/>
</dbReference>
<name>A0A4U3MBL2_9ACTN</name>
<dbReference type="PROSITE" id="PS51318">
    <property type="entry name" value="TAT"/>
    <property type="match status" value="1"/>
</dbReference>
<dbReference type="RefSeq" id="WP_137250040.1">
    <property type="nucleotide sequence ID" value="NZ_SZQA01000031.1"/>
</dbReference>
<reference evidence="1 2" key="1">
    <citation type="submission" date="2019-04" db="EMBL/GenBank/DDBJ databases">
        <title>Herbidospora sp. NEAU-GS14.nov., a novel actinomycete isolated from soil.</title>
        <authorList>
            <person name="Han L."/>
        </authorList>
    </citation>
    <scope>NUCLEOTIDE SEQUENCE [LARGE SCALE GENOMIC DNA]</scope>
    <source>
        <strain evidence="1 2">NEAU-GS14</strain>
    </source>
</reference>
<dbReference type="OrthoDB" id="3536887at2"/>
<dbReference type="InterPro" id="IPR006311">
    <property type="entry name" value="TAT_signal"/>
</dbReference>
<gene>
    <name evidence="1" type="ORF">FDA94_27905</name>
</gene>
<protein>
    <recommendedName>
        <fullName evidence="3">Ferritin-like domain-containing protein</fullName>
    </recommendedName>
</protein>
<dbReference type="Proteomes" id="UP000308705">
    <property type="component" value="Unassembled WGS sequence"/>
</dbReference>
<evidence type="ECO:0000313" key="1">
    <source>
        <dbReference type="EMBL" id="TKK85006.1"/>
    </source>
</evidence>